<feature type="transmembrane region" description="Helical" evidence="1">
    <location>
        <begin position="893"/>
        <end position="913"/>
    </location>
</feature>
<protein>
    <submittedName>
        <fullName evidence="2">Putative efflux system protein</fullName>
    </submittedName>
</protein>
<dbReference type="Pfam" id="PF00873">
    <property type="entry name" value="ACR_tran"/>
    <property type="match status" value="1"/>
</dbReference>
<keyword evidence="1" id="KW-0812">Transmembrane</keyword>
<feature type="transmembrane region" description="Helical" evidence="1">
    <location>
        <begin position="968"/>
        <end position="987"/>
    </location>
</feature>
<dbReference type="RefSeq" id="WP_021690626.1">
    <property type="nucleotide sequence ID" value="NZ_BASZ01000006.1"/>
</dbReference>
<keyword evidence="1" id="KW-1133">Transmembrane helix</keyword>
<evidence type="ECO:0000256" key="1">
    <source>
        <dbReference type="SAM" id="Phobius"/>
    </source>
</evidence>
<dbReference type="SUPFAM" id="SSF82714">
    <property type="entry name" value="Multidrug efflux transporter AcrB TolC docking domain, DN and DC subdomains"/>
    <property type="match status" value="2"/>
</dbReference>
<keyword evidence="3" id="KW-1185">Reference proteome</keyword>
<name>U2Y8X2_9SPHN</name>
<dbReference type="InterPro" id="IPR001036">
    <property type="entry name" value="Acrflvin-R"/>
</dbReference>
<evidence type="ECO:0000313" key="3">
    <source>
        <dbReference type="Proteomes" id="UP000016568"/>
    </source>
</evidence>
<dbReference type="Proteomes" id="UP000016568">
    <property type="component" value="Unassembled WGS sequence"/>
</dbReference>
<organism evidence="2 3">
    <name type="scientific">Caenibius tardaugens NBRC 16725</name>
    <dbReference type="NCBI Taxonomy" id="1219035"/>
    <lineage>
        <taxon>Bacteria</taxon>
        <taxon>Pseudomonadati</taxon>
        <taxon>Pseudomonadota</taxon>
        <taxon>Alphaproteobacteria</taxon>
        <taxon>Sphingomonadales</taxon>
        <taxon>Erythrobacteraceae</taxon>
        <taxon>Caenibius</taxon>
    </lineage>
</organism>
<proteinExistence type="predicted"/>
<dbReference type="KEGG" id="ntd:EGO55_18590"/>
<dbReference type="GO" id="GO:0042910">
    <property type="term" value="F:xenobiotic transmembrane transporter activity"/>
    <property type="evidence" value="ECO:0007669"/>
    <property type="project" value="TreeGrafter"/>
</dbReference>
<reference evidence="2 3" key="1">
    <citation type="submission" date="2013-09" db="EMBL/GenBank/DDBJ databases">
        <title>Whole genome shotgun sequence of Novosphingobium tardaugens NBRC 16725.</title>
        <authorList>
            <person name="Isaki S."/>
            <person name="Hosoyama A."/>
            <person name="Tsuchikane K."/>
            <person name="Katsumata H."/>
            <person name="Ando Y."/>
            <person name="Yamazaki S."/>
            <person name="Fujita N."/>
        </authorList>
    </citation>
    <scope>NUCLEOTIDE SEQUENCE [LARGE SCALE GENOMIC DNA]</scope>
    <source>
        <strain evidence="2 3">NBRC 16725</strain>
    </source>
</reference>
<dbReference type="GO" id="GO:0005886">
    <property type="term" value="C:plasma membrane"/>
    <property type="evidence" value="ECO:0007669"/>
    <property type="project" value="TreeGrafter"/>
</dbReference>
<dbReference type="PRINTS" id="PR00702">
    <property type="entry name" value="ACRIFLAVINRP"/>
</dbReference>
<feature type="transmembrane region" description="Helical" evidence="1">
    <location>
        <begin position="535"/>
        <end position="552"/>
    </location>
</feature>
<accession>U2Y8X2</accession>
<dbReference type="AlphaFoldDB" id="U2Y8X2"/>
<dbReference type="PANTHER" id="PTHR32063:SF18">
    <property type="entry name" value="CATION EFFLUX SYSTEM PROTEIN"/>
    <property type="match status" value="1"/>
</dbReference>
<feature type="transmembrane region" description="Helical" evidence="1">
    <location>
        <begin position="430"/>
        <end position="453"/>
    </location>
</feature>
<dbReference type="OrthoDB" id="9798415at2"/>
<feature type="transmembrane region" description="Helical" evidence="1">
    <location>
        <begin position="363"/>
        <end position="384"/>
    </location>
</feature>
<dbReference type="SUPFAM" id="SSF82693">
    <property type="entry name" value="Multidrug efflux transporter AcrB pore domain, PN1, PN2, PC1 and PC2 subdomains"/>
    <property type="match status" value="3"/>
</dbReference>
<feature type="transmembrane region" description="Helical" evidence="1">
    <location>
        <begin position="390"/>
        <end position="409"/>
    </location>
</feature>
<dbReference type="Gene3D" id="1.20.1640.10">
    <property type="entry name" value="Multidrug efflux transporter AcrB transmembrane domain"/>
    <property type="match status" value="2"/>
</dbReference>
<feature type="transmembrane region" description="Helical" evidence="1">
    <location>
        <begin position="919"/>
        <end position="940"/>
    </location>
</feature>
<dbReference type="InterPro" id="IPR027463">
    <property type="entry name" value="AcrB_DN_DC_subdom"/>
</dbReference>
<dbReference type="EMBL" id="BASZ01000006">
    <property type="protein sequence ID" value="GAD49721.1"/>
    <property type="molecule type" value="Genomic_DNA"/>
</dbReference>
<feature type="transmembrane region" description="Helical" evidence="1">
    <location>
        <begin position="337"/>
        <end position="356"/>
    </location>
</feature>
<sequence length="1031" mass="111903">MKGPNLSAWAVSHSAVMRFVLVLAVIAGAYAYWSLGRQEDPDFTVKNMLVSAAWPGASAEEMANQVARPIERAIQTLPEVDYMRTNVQPGRVIVNIKVREDAPSGALPGIWNRVRQRVQDRAGQLPEGVLGPQFNDDFGDTYGNIYALSGDGYSLPQLKMFADRLRDQFRQLPDVGRVEFEGEPEERIYVEYRSARLAALGISPAQIVQTIRDTNTVAPAGIVDLDAERIRIDVTGTFDTVEAIRHIGISANGRSFRVGDIATVRRALVDPPTFRMRFDGRDAVGVMVSLRQGGNVTRLGTGSEALVEAFRARLPVGVNLDVVANQPEVVQHSIGEFTRSLVEAIVIVLAVSFLSLGWRPGIVVALCIPIVFALTFAAMLTLGIPLHRVSLGALIIALGLLVDDAIIVIEQIDTHLHSGWEKVKAVTSAYLVTAQPMLIGTLITMLGFLPITLAKSAAGEYASSIFSVVALSLGFSWIVAVFVTPFIANGMLIERAGAAHAQDGEDGDHGHGSYDGQFYRRFREAVRWALDHRKLVILVTAALFALSIGLFAKGVPKQFFPTSDRPDLIVDLRAPQNASFAQTMAVTQRLERLLAKDPDVKTITSYVGGGTPRFYLALDVQMPNIALAQLVVMTSDEEGRARVQQRIEELLATQFPEVRGRISTLELGPPVGQAFKIRLSAPDYADIAATAERIEQLMRTNPHLRDVNKDFGDSQKSVRVEVDQDKARALGITSLNIEQALQASLEGLPITRYREQDRVLDVVARLGPDERSSLDRLSQINVPTASGQAVPLSQVARLSPSFEAAELNRRSSLPTITIQADTIGAQPDDIASALGKPLDAIRDKLPADATMTFGGSIEESANSQASVFKQVPMALVLILVLLIIQLQSNKKMALVVLTGPLALIGVALILSLFRISFGFVAMLGGLSLFGMIIRNSVILVSQIDALQAEGADLHEAIVEATVHRFRPIMLTALAAILAMIPLTRSVFWGPMAWAIMGGLMVATVLTLIFLPAAFAAAYRVHRPVEPEADHA</sequence>
<feature type="transmembrane region" description="Helical" evidence="1">
    <location>
        <begin position="465"/>
        <end position="488"/>
    </location>
</feature>
<dbReference type="PANTHER" id="PTHR32063">
    <property type="match status" value="1"/>
</dbReference>
<dbReference type="Gene3D" id="3.30.70.1430">
    <property type="entry name" value="Multidrug efflux transporter AcrB pore domain"/>
    <property type="match status" value="2"/>
</dbReference>
<dbReference type="Gene3D" id="3.30.2090.10">
    <property type="entry name" value="Multidrug efflux transporter AcrB TolC docking domain, DN and DC subdomains"/>
    <property type="match status" value="2"/>
</dbReference>
<gene>
    <name evidence="2" type="ORF">NT2_06_01610</name>
</gene>
<evidence type="ECO:0000313" key="2">
    <source>
        <dbReference type="EMBL" id="GAD49721.1"/>
    </source>
</evidence>
<dbReference type="SUPFAM" id="SSF82866">
    <property type="entry name" value="Multidrug efflux transporter AcrB transmembrane domain"/>
    <property type="match status" value="2"/>
</dbReference>
<dbReference type="eggNOG" id="COG0841">
    <property type="taxonomic scope" value="Bacteria"/>
</dbReference>
<comment type="caution">
    <text evidence="2">The sequence shown here is derived from an EMBL/GenBank/DDBJ whole genome shotgun (WGS) entry which is preliminary data.</text>
</comment>
<dbReference type="Gene3D" id="3.30.70.1320">
    <property type="entry name" value="Multidrug efflux transporter AcrB pore domain like"/>
    <property type="match status" value="1"/>
</dbReference>
<dbReference type="Gene3D" id="3.30.70.1440">
    <property type="entry name" value="Multidrug efflux transporter AcrB pore domain"/>
    <property type="match status" value="1"/>
</dbReference>
<keyword evidence="1" id="KW-0472">Membrane</keyword>
<feature type="transmembrane region" description="Helical" evidence="1">
    <location>
        <begin position="993"/>
        <end position="1018"/>
    </location>
</feature>